<evidence type="ECO:0000313" key="3">
    <source>
        <dbReference type="EMBL" id="CAL4767716.1"/>
    </source>
</evidence>
<dbReference type="Proteomes" id="UP001152797">
    <property type="component" value="Unassembled WGS sequence"/>
</dbReference>
<feature type="domain" description="Endonuclease/exonuclease/phosphatase" evidence="1">
    <location>
        <begin position="67"/>
        <end position="183"/>
    </location>
</feature>
<dbReference type="EMBL" id="CAMXCT030000557">
    <property type="protein sequence ID" value="CAL4767716.1"/>
    <property type="molecule type" value="Genomic_DNA"/>
</dbReference>
<proteinExistence type="predicted"/>
<gene>
    <name evidence="2" type="ORF">C1SCF055_LOCUS8277</name>
</gene>
<evidence type="ECO:0000313" key="2">
    <source>
        <dbReference type="EMBL" id="CAI3980404.1"/>
    </source>
</evidence>
<reference evidence="3 4" key="2">
    <citation type="submission" date="2024-05" db="EMBL/GenBank/DDBJ databases">
        <authorList>
            <person name="Chen Y."/>
            <person name="Shah S."/>
            <person name="Dougan E. K."/>
            <person name="Thang M."/>
            <person name="Chan C."/>
        </authorList>
    </citation>
    <scope>NUCLEOTIDE SEQUENCE [LARGE SCALE GENOMIC DNA]</scope>
</reference>
<dbReference type="OrthoDB" id="418180at2759"/>
<sequence>MGGWGYQEVENLVSEATGLSFAGGSQFFRPQSLEVVETDWAKLVGGYWMSMVLYKHKGTGNHILFYDSHWKHGHGMKQAKIISEKIQKDREKYGSPPTVLVGDTNQFCKGYELEAIRYLTGREGSSPVVFADVHEEDKGRSFSDTNNPDCRVDFILASTGQWSVVHASIDRVSMGAWGAASDHAPLLAHLVPIFAD</sequence>
<organism evidence="2">
    <name type="scientific">Cladocopium goreaui</name>
    <dbReference type="NCBI Taxonomy" id="2562237"/>
    <lineage>
        <taxon>Eukaryota</taxon>
        <taxon>Sar</taxon>
        <taxon>Alveolata</taxon>
        <taxon>Dinophyceae</taxon>
        <taxon>Suessiales</taxon>
        <taxon>Symbiodiniaceae</taxon>
        <taxon>Cladocopium</taxon>
    </lineage>
</organism>
<dbReference type="Gene3D" id="3.60.10.10">
    <property type="entry name" value="Endonuclease/exonuclease/phosphatase"/>
    <property type="match status" value="1"/>
</dbReference>
<dbReference type="InterPro" id="IPR036691">
    <property type="entry name" value="Endo/exonu/phosph_ase_sf"/>
</dbReference>
<dbReference type="GO" id="GO:0003824">
    <property type="term" value="F:catalytic activity"/>
    <property type="evidence" value="ECO:0007669"/>
    <property type="project" value="InterPro"/>
</dbReference>
<reference evidence="2" key="1">
    <citation type="submission" date="2022-10" db="EMBL/GenBank/DDBJ databases">
        <authorList>
            <person name="Chen Y."/>
            <person name="Dougan E. K."/>
            <person name="Chan C."/>
            <person name="Rhodes N."/>
            <person name="Thang M."/>
        </authorList>
    </citation>
    <scope>NUCLEOTIDE SEQUENCE</scope>
</reference>
<dbReference type="Pfam" id="PF03372">
    <property type="entry name" value="Exo_endo_phos"/>
    <property type="match status" value="1"/>
</dbReference>
<dbReference type="InterPro" id="IPR005135">
    <property type="entry name" value="Endo/exonuclease/phosphatase"/>
</dbReference>
<dbReference type="EMBL" id="CAMXCT020000557">
    <property type="protein sequence ID" value="CAL1133779.1"/>
    <property type="molecule type" value="Genomic_DNA"/>
</dbReference>
<protein>
    <recommendedName>
        <fullName evidence="1">Endonuclease/exonuclease/phosphatase domain-containing protein</fullName>
    </recommendedName>
</protein>
<evidence type="ECO:0000313" key="4">
    <source>
        <dbReference type="Proteomes" id="UP001152797"/>
    </source>
</evidence>
<name>A0A9P1FKD0_9DINO</name>
<keyword evidence="4" id="KW-1185">Reference proteome</keyword>
<accession>A0A9P1FKD0</accession>
<dbReference type="AlphaFoldDB" id="A0A9P1FKD0"/>
<comment type="caution">
    <text evidence="2">The sequence shown here is derived from an EMBL/GenBank/DDBJ whole genome shotgun (WGS) entry which is preliminary data.</text>
</comment>
<evidence type="ECO:0000259" key="1">
    <source>
        <dbReference type="Pfam" id="PF03372"/>
    </source>
</evidence>
<dbReference type="SUPFAM" id="SSF56219">
    <property type="entry name" value="DNase I-like"/>
    <property type="match status" value="1"/>
</dbReference>
<dbReference type="EMBL" id="CAMXCT010000557">
    <property type="protein sequence ID" value="CAI3980404.1"/>
    <property type="molecule type" value="Genomic_DNA"/>
</dbReference>